<accession>K8F483</accession>
<evidence type="ECO:0000256" key="1">
    <source>
        <dbReference type="SAM" id="MobiDB-lite"/>
    </source>
</evidence>
<dbReference type="AlphaFoldDB" id="K8F483"/>
<dbReference type="KEGG" id="bpg:Bathy09g02920"/>
<protein>
    <submittedName>
        <fullName evidence="2">Uncharacterized protein</fullName>
    </submittedName>
</protein>
<feature type="compositionally biased region" description="Basic and acidic residues" evidence="1">
    <location>
        <begin position="184"/>
        <end position="193"/>
    </location>
</feature>
<proteinExistence type="predicted"/>
<name>K8F483_9CHLO</name>
<feature type="region of interest" description="Disordered" evidence="1">
    <location>
        <begin position="174"/>
        <end position="193"/>
    </location>
</feature>
<dbReference type="eggNOG" id="ENOG502SX0D">
    <property type="taxonomic scope" value="Eukaryota"/>
</dbReference>
<organism evidence="2 3">
    <name type="scientific">Bathycoccus prasinos</name>
    <dbReference type="NCBI Taxonomy" id="41875"/>
    <lineage>
        <taxon>Eukaryota</taxon>
        <taxon>Viridiplantae</taxon>
        <taxon>Chlorophyta</taxon>
        <taxon>Mamiellophyceae</taxon>
        <taxon>Mamiellales</taxon>
        <taxon>Bathycoccaceae</taxon>
        <taxon>Bathycoccus</taxon>
    </lineage>
</organism>
<feature type="compositionally biased region" description="Low complexity" evidence="1">
    <location>
        <begin position="38"/>
        <end position="48"/>
    </location>
</feature>
<gene>
    <name evidence="2" type="ORF">Bathy09g02920</name>
</gene>
<feature type="region of interest" description="Disordered" evidence="1">
    <location>
        <begin position="27"/>
        <end position="99"/>
    </location>
</feature>
<sequence>MRATAFTSSPKTFTFCIAVRGGGGGGGGGYPRITRENSSSLSSSLSSSSRHKSYGAAKWKISKSNERQTRRGRNKARYAPLTTRAEQREGNNSPYHTQNEEKLMDLLTVQSVKTVLHYLQETNGEMHLFLNNYIAENPFFQTRKNAAGQPKRESGEEWLIKLASSGLTTVTDVNRGSVPTIDDSQPKTREVSPRDCAERILATRKDLGEDFVSFLEKVEVKNGSVLRNALERTFTIVEEEE</sequence>
<dbReference type="EMBL" id="FO082270">
    <property type="protein sequence ID" value="CCO66832.1"/>
    <property type="molecule type" value="Genomic_DNA"/>
</dbReference>
<dbReference type="GeneID" id="19013799"/>
<evidence type="ECO:0000313" key="3">
    <source>
        <dbReference type="Proteomes" id="UP000198341"/>
    </source>
</evidence>
<dbReference type="InterPro" id="IPR038052">
    <property type="entry name" value="Chaperonin_RbcX_sf"/>
</dbReference>
<dbReference type="RefSeq" id="XP_007511272.1">
    <property type="nucleotide sequence ID" value="XM_007511210.1"/>
</dbReference>
<dbReference type="Gene3D" id="1.10.1200.210">
    <property type="entry name" value="Chaperonin-like RbcX"/>
    <property type="match status" value="1"/>
</dbReference>
<dbReference type="Proteomes" id="UP000198341">
    <property type="component" value="Chromosome 9"/>
</dbReference>
<dbReference type="SUPFAM" id="SSF158615">
    <property type="entry name" value="RbcX-like"/>
    <property type="match status" value="1"/>
</dbReference>
<keyword evidence="3" id="KW-1185">Reference proteome</keyword>
<dbReference type="OrthoDB" id="536836at2759"/>
<evidence type="ECO:0000313" key="2">
    <source>
        <dbReference type="EMBL" id="CCO66832.1"/>
    </source>
</evidence>
<reference evidence="2 3" key="1">
    <citation type="submission" date="2011-10" db="EMBL/GenBank/DDBJ databases">
        <authorList>
            <person name="Genoscope - CEA"/>
        </authorList>
    </citation>
    <scope>NUCLEOTIDE SEQUENCE [LARGE SCALE GENOMIC DNA]</scope>
    <source>
        <strain evidence="2 3">RCC 1105</strain>
    </source>
</reference>